<dbReference type="EMBL" id="CP016438">
    <property type="protein sequence ID" value="ANS64761.1"/>
    <property type="molecule type" value="Genomic_DNA"/>
</dbReference>
<feature type="transmembrane region" description="Helical" evidence="2">
    <location>
        <begin position="20"/>
        <end position="36"/>
    </location>
</feature>
<dbReference type="STRING" id="1915.SLINC_2537"/>
<name>A0A1B1M804_STRLN</name>
<dbReference type="RefSeq" id="WP_067431326.1">
    <property type="nucleotide sequence ID" value="NZ_CP016438.1"/>
</dbReference>
<evidence type="ECO:0000313" key="4">
    <source>
        <dbReference type="Proteomes" id="UP000092598"/>
    </source>
</evidence>
<accession>A0A1B1M804</accession>
<feature type="compositionally biased region" description="Basic and acidic residues" evidence="1">
    <location>
        <begin position="89"/>
        <end position="103"/>
    </location>
</feature>
<dbReference type="Proteomes" id="UP000092598">
    <property type="component" value="Chromosome"/>
</dbReference>
<dbReference type="PATRIC" id="fig|1915.4.peg.2805"/>
<reference evidence="3 4" key="1">
    <citation type="submission" date="2016-07" db="EMBL/GenBank/DDBJ databases">
        <title>Enhancement of antibiotic productionsby engineered nitrateutilization in actinobacteria.</title>
        <authorList>
            <person name="Meng S.C."/>
        </authorList>
    </citation>
    <scope>NUCLEOTIDE SEQUENCE [LARGE SCALE GENOMIC DNA]</scope>
    <source>
        <strain evidence="3 4">NRRL 2936</strain>
    </source>
</reference>
<dbReference type="KEGG" id="sls:SLINC_2537"/>
<keyword evidence="2" id="KW-0472">Membrane</keyword>
<keyword evidence="2" id="KW-1133">Transmembrane helix</keyword>
<sequence>MGTIVISGTVVLVVLGFQNPVWWLAAVAVLFLYMQYGHSPSSTSSRGASSGGAPGGGSGGGSGLMPGSYRAYRDRRDKQARWERRYRRERPLESRRQAREKGK</sequence>
<feature type="compositionally biased region" description="Gly residues" evidence="1">
    <location>
        <begin position="49"/>
        <end position="64"/>
    </location>
</feature>
<gene>
    <name evidence="3" type="ORF">SLINC_2537</name>
</gene>
<protein>
    <submittedName>
        <fullName evidence="3">Uncharacterized protein</fullName>
    </submittedName>
</protein>
<dbReference type="OrthoDB" id="4334394at2"/>
<keyword evidence="4" id="KW-1185">Reference proteome</keyword>
<feature type="compositionally biased region" description="Basic and acidic residues" evidence="1">
    <location>
        <begin position="71"/>
        <end position="83"/>
    </location>
</feature>
<dbReference type="AlphaFoldDB" id="A0A1B1M804"/>
<organism evidence="3 4">
    <name type="scientific">Streptomyces lincolnensis</name>
    <dbReference type="NCBI Taxonomy" id="1915"/>
    <lineage>
        <taxon>Bacteria</taxon>
        <taxon>Bacillati</taxon>
        <taxon>Actinomycetota</taxon>
        <taxon>Actinomycetes</taxon>
        <taxon>Kitasatosporales</taxon>
        <taxon>Streptomycetaceae</taxon>
        <taxon>Streptomyces</taxon>
    </lineage>
</organism>
<evidence type="ECO:0000313" key="3">
    <source>
        <dbReference type="EMBL" id="ANS64761.1"/>
    </source>
</evidence>
<feature type="region of interest" description="Disordered" evidence="1">
    <location>
        <begin position="39"/>
        <end position="103"/>
    </location>
</feature>
<evidence type="ECO:0000256" key="2">
    <source>
        <dbReference type="SAM" id="Phobius"/>
    </source>
</evidence>
<proteinExistence type="predicted"/>
<keyword evidence="2" id="KW-0812">Transmembrane</keyword>
<evidence type="ECO:0000256" key="1">
    <source>
        <dbReference type="SAM" id="MobiDB-lite"/>
    </source>
</evidence>
<feature type="compositionally biased region" description="Low complexity" evidence="1">
    <location>
        <begin position="39"/>
        <end position="48"/>
    </location>
</feature>